<keyword evidence="2" id="KW-1185">Reference proteome</keyword>
<dbReference type="Proteomes" id="UP000266673">
    <property type="component" value="Unassembled WGS sequence"/>
</dbReference>
<comment type="caution">
    <text evidence="1">The sequence shown here is derived from an EMBL/GenBank/DDBJ whole genome shotgun (WGS) entry which is preliminary data.</text>
</comment>
<name>A0A397W577_9GLOM</name>
<evidence type="ECO:0000313" key="2">
    <source>
        <dbReference type="Proteomes" id="UP000266673"/>
    </source>
</evidence>
<accession>A0A397W577</accession>
<sequence>MTPILFFFFCNGIVYCIWSNKVGLYGDFFVIMNVFMNITNKFFFKYLHLKLRSKFFFNLYNYASQN</sequence>
<gene>
    <name evidence="1" type="ORF">C2G38_2055627</name>
</gene>
<protein>
    <submittedName>
        <fullName evidence="1">Uncharacterized protein</fullName>
    </submittedName>
</protein>
<reference evidence="1 2" key="1">
    <citation type="submission" date="2018-06" db="EMBL/GenBank/DDBJ databases">
        <title>Comparative genomics reveals the genomic features of Rhizophagus irregularis, R. cerebriforme, R. diaphanum and Gigaspora rosea, and their symbiotic lifestyle signature.</title>
        <authorList>
            <person name="Morin E."/>
            <person name="San Clemente H."/>
            <person name="Chen E.C.H."/>
            <person name="De La Providencia I."/>
            <person name="Hainaut M."/>
            <person name="Kuo A."/>
            <person name="Kohler A."/>
            <person name="Murat C."/>
            <person name="Tang N."/>
            <person name="Roy S."/>
            <person name="Loubradou J."/>
            <person name="Henrissat B."/>
            <person name="Grigoriev I.V."/>
            <person name="Corradi N."/>
            <person name="Roux C."/>
            <person name="Martin F.M."/>
        </authorList>
    </citation>
    <scope>NUCLEOTIDE SEQUENCE [LARGE SCALE GENOMIC DNA]</scope>
    <source>
        <strain evidence="1 2">DAOM 194757</strain>
    </source>
</reference>
<proteinExistence type="predicted"/>
<dbReference type="EMBL" id="QKWP01000027">
    <property type="protein sequence ID" value="RIB29890.1"/>
    <property type="molecule type" value="Genomic_DNA"/>
</dbReference>
<organism evidence="1 2">
    <name type="scientific">Gigaspora rosea</name>
    <dbReference type="NCBI Taxonomy" id="44941"/>
    <lineage>
        <taxon>Eukaryota</taxon>
        <taxon>Fungi</taxon>
        <taxon>Fungi incertae sedis</taxon>
        <taxon>Mucoromycota</taxon>
        <taxon>Glomeromycotina</taxon>
        <taxon>Glomeromycetes</taxon>
        <taxon>Diversisporales</taxon>
        <taxon>Gigasporaceae</taxon>
        <taxon>Gigaspora</taxon>
    </lineage>
</organism>
<evidence type="ECO:0000313" key="1">
    <source>
        <dbReference type="EMBL" id="RIB29890.1"/>
    </source>
</evidence>
<dbReference type="AlphaFoldDB" id="A0A397W577"/>